<dbReference type="OrthoDB" id="9981546at2759"/>
<dbReference type="InterPro" id="IPR001810">
    <property type="entry name" value="F-box_dom"/>
</dbReference>
<dbReference type="AlphaFoldDB" id="A0A1D9QFY8"/>
<sequence length="296" mass="33503">MVDSFTGIASLPNELLINALSLFSTRQLLPLACTCHRFHDLIIRIVHHRLIAAASLKDHKLVLECFHPSTKLITPYLFCDYLGTDGLSDDVVGEGELYNDVNDTGRLGKMSSLYSHFRPVQPEDRMVWTRNPAGAARPGLLPKSEEELVSHNVDLESHELFSQLCTITNIVKVGPKRGLFLSCVNLGEGVIRVFRDWLSDRVDANERQIDTPEECEKRLLWVDSGKHIGLRLKVLKREEAPAPILLRRGEEAPAFYKLQYEELVIRTTQLLLNVEESMTREVENSGKAIVIGSWDY</sequence>
<reference evidence="3" key="1">
    <citation type="journal article" date="2017" name="Genome Biol. Evol.">
        <title>The complete genome sequence of the phytopathogenic fungus Sclerotinia sclerotiorum reveals insights into the genome architecture of broad host range pathogens.</title>
        <authorList>
            <person name="Derbyshire M."/>
            <person name="Denton-Giles M."/>
            <person name="Hegedus D."/>
            <person name="Seifbarghy S."/>
            <person name="Rollins J."/>
            <person name="van Kan J."/>
            <person name="Seidl M.F."/>
            <person name="Faino L."/>
            <person name="Mbengue M."/>
            <person name="Navaud O."/>
            <person name="Raffaele S."/>
            <person name="Hammond-Kosack K."/>
            <person name="Heard S."/>
            <person name="Oliver R."/>
        </authorList>
    </citation>
    <scope>NUCLEOTIDE SEQUENCE [LARGE SCALE GENOMIC DNA]</scope>
    <source>
        <strain evidence="3">ATCC 18683 / 1980 / Ss-1</strain>
    </source>
</reference>
<organism evidence="2 3">
    <name type="scientific">Sclerotinia sclerotiorum (strain ATCC 18683 / 1980 / Ss-1)</name>
    <name type="common">White mold</name>
    <name type="synonym">Whetzelinia sclerotiorum</name>
    <dbReference type="NCBI Taxonomy" id="665079"/>
    <lineage>
        <taxon>Eukaryota</taxon>
        <taxon>Fungi</taxon>
        <taxon>Dikarya</taxon>
        <taxon>Ascomycota</taxon>
        <taxon>Pezizomycotina</taxon>
        <taxon>Leotiomycetes</taxon>
        <taxon>Helotiales</taxon>
        <taxon>Sclerotiniaceae</taxon>
        <taxon>Sclerotinia</taxon>
    </lineage>
</organism>
<dbReference type="InterPro" id="IPR036047">
    <property type="entry name" value="F-box-like_dom_sf"/>
</dbReference>
<dbReference type="RefSeq" id="XP_001585121.1">
    <property type="nucleotide sequence ID" value="XM_001585071.1"/>
</dbReference>
<dbReference type="PROSITE" id="PS50181">
    <property type="entry name" value="FBOX"/>
    <property type="match status" value="1"/>
</dbReference>
<evidence type="ECO:0000313" key="2">
    <source>
        <dbReference type="EMBL" id="APA13866.1"/>
    </source>
</evidence>
<gene>
    <name evidence="2" type="ORF">sscle_11g086360</name>
</gene>
<dbReference type="SUPFAM" id="SSF81383">
    <property type="entry name" value="F-box domain"/>
    <property type="match status" value="1"/>
</dbReference>
<dbReference type="OMA" id="LECFHPS"/>
<evidence type="ECO:0000259" key="1">
    <source>
        <dbReference type="PROSITE" id="PS50181"/>
    </source>
</evidence>
<dbReference type="VEuPathDB" id="FungiDB:sscle_11g086360"/>
<dbReference type="EMBL" id="CP017824">
    <property type="protein sequence ID" value="APA13866.1"/>
    <property type="molecule type" value="Genomic_DNA"/>
</dbReference>
<accession>A0A1D9QFY8</accession>
<proteinExistence type="predicted"/>
<dbReference type="KEGG" id="ssl:SS1G_13981"/>
<feature type="domain" description="F-box" evidence="1">
    <location>
        <begin position="5"/>
        <end position="42"/>
    </location>
</feature>
<protein>
    <recommendedName>
        <fullName evidence="1">F-box domain-containing protein</fullName>
    </recommendedName>
</protein>
<name>A0A1D9QFY8_SCLS1</name>
<dbReference type="Pfam" id="PF12937">
    <property type="entry name" value="F-box-like"/>
    <property type="match status" value="1"/>
</dbReference>
<dbReference type="Proteomes" id="UP000177798">
    <property type="component" value="Chromosome 11"/>
</dbReference>
<evidence type="ECO:0000313" key="3">
    <source>
        <dbReference type="Proteomes" id="UP000177798"/>
    </source>
</evidence>